<dbReference type="Gene3D" id="1.10.287.130">
    <property type="match status" value="1"/>
</dbReference>
<dbReference type="SMART" id="SM00086">
    <property type="entry name" value="PAC"/>
    <property type="match status" value="3"/>
</dbReference>
<evidence type="ECO:0000256" key="5">
    <source>
        <dbReference type="ARBA" id="ARBA00022741"/>
    </source>
</evidence>
<feature type="domain" description="PAC" evidence="12">
    <location>
        <begin position="460"/>
        <end position="512"/>
    </location>
</feature>
<dbReference type="GO" id="GO:0005524">
    <property type="term" value="F:ATP binding"/>
    <property type="evidence" value="ECO:0007669"/>
    <property type="project" value="UniProtKB-KW"/>
</dbReference>
<dbReference type="SUPFAM" id="SSF52172">
    <property type="entry name" value="CheY-like"/>
    <property type="match status" value="1"/>
</dbReference>
<dbReference type="InterPro" id="IPR013655">
    <property type="entry name" value="PAS_fold_3"/>
</dbReference>
<dbReference type="InterPro" id="IPR000700">
    <property type="entry name" value="PAS-assoc_C"/>
</dbReference>
<dbReference type="Gene3D" id="3.40.50.2300">
    <property type="match status" value="1"/>
</dbReference>
<dbReference type="GO" id="GO:0000155">
    <property type="term" value="F:phosphorelay sensor kinase activity"/>
    <property type="evidence" value="ECO:0007669"/>
    <property type="project" value="InterPro"/>
</dbReference>
<dbReference type="SMART" id="SM00387">
    <property type="entry name" value="HATPase_c"/>
    <property type="match status" value="1"/>
</dbReference>
<keyword evidence="4 13" id="KW-0808">Transferase</keyword>
<dbReference type="EMBL" id="VSSQ01001876">
    <property type="protein sequence ID" value="MPM11770.1"/>
    <property type="molecule type" value="Genomic_DNA"/>
</dbReference>
<dbReference type="InterPro" id="IPR036097">
    <property type="entry name" value="HisK_dim/P_sf"/>
</dbReference>
<dbReference type="PANTHER" id="PTHR45339:SF1">
    <property type="entry name" value="HYBRID SIGNAL TRANSDUCTION HISTIDINE KINASE J"/>
    <property type="match status" value="1"/>
</dbReference>
<dbReference type="Pfam" id="PF00072">
    <property type="entry name" value="Response_reg"/>
    <property type="match status" value="1"/>
</dbReference>
<evidence type="ECO:0000256" key="6">
    <source>
        <dbReference type="ARBA" id="ARBA00022777"/>
    </source>
</evidence>
<dbReference type="InterPro" id="IPR004358">
    <property type="entry name" value="Sig_transdc_His_kin-like_C"/>
</dbReference>
<dbReference type="InterPro" id="IPR005467">
    <property type="entry name" value="His_kinase_dom"/>
</dbReference>
<dbReference type="SUPFAM" id="SSF55874">
    <property type="entry name" value="ATPase domain of HSP90 chaperone/DNA topoisomerase II/histidine kinase"/>
    <property type="match status" value="1"/>
</dbReference>
<dbReference type="SMART" id="SM00388">
    <property type="entry name" value="HisKA"/>
    <property type="match status" value="1"/>
</dbReference>
<keyword evidence="7" id="KW-0067">ATP-binding</keyword>
<dbReference type="CDD" id="cd16922">
    <property type="entry name" value="HATPase_EvgS-ArcB-TorS-like"/>
    <property type="match status" value="1"/>
</dbReference>
<feature type="domain" description="PAC" evidence="12">
    <location>
        <begin position="336"/>
        <end position="388"/>
    </location>
</feature>
<evidence type="ECO:0000259" key="12">
    <source>
        <dbReference type="PROSITE" id="PS50113"/>
    </source>
</evidence>
<dbReference type="Gene3D" id="3.30.565.10">
    <property type="entry name" value="Histidine kinase-like ATPase, C-terminal domain"/>
    <property type="match status" value="1"/>
</dbReference>
<organism evidence="13">
    <name type="scientific">bioreactor metagenome</name>
    <dbReference type="NCBI Taxonomy" id="1076179"/>
    <lineage>
        <taxon>unclassified sequences</taxon>
        <taxon>metagenomes</taxon>
        <taxon>ecological metagenomes</taxon>
    </lineage>
</organism>
<dbReference type="PROSITE" id="PS50113">
    <property type="entry name" value="PAC"/>
    <property type="match status" value="3"/>
</dbReference>
<dbReference type="PROSITE" id="PS50109">
    <property type="entry name" value="HIS_KIN"/>
    <property type="match status" value="1"/>
</dbReference>
<dbReference type="SUPFAM" id="SSF47384">
    <property type="entry name" value="Homodimeric domain of signal transducing histidine kinase"/>
    <property type="match status" value="1"/>
</dbReference>
<dbReference type="InterPro" id="IPR036890">
    <property type="entry name" value="HATPase_C_sf"/>
</dbReference>
<sequence length="902" mass="99023">MEERLEALRRLETREGMAVFDEGSLDGFLSGAHVGAAIISPELEVIWSNSFFRQAFGCMEGMSCYGAFFHEEEPCAECGVREVTEGRSERYVARKKPRTSDEWFQVVYTPLRAPSGKTVAARALALPLSDLLRTEEALRTTQSNLLAMLNNSLQSFVLLDGDLRVVAFNREAEEDLAGLFGTRPEEGAFLLDLVSPPVARMLSSMLSFSPGEGRKRENLAVSSNSGGIFHYEVETIPILDGEGKHAAGLLCARNVTDREQNRRHLEDLLAILPLIMWSWDLRSSRLVQVSGACEEILGFSPEGFPGDGIPPEDFLCGEDRAEVKAFLDSVLKDGRASGEYRVCRADGTFRWLFSRASLVLGHDGGALRVNGVSYDITSVRDLASRLSKTEARYRAVISTTSQGFLLHDLSVTESVNDAFCAMLGLAPEDILGKSPGTIVYPDDLPLWEEARGKILTTDHRNYPIRLRRKDGSPLPVQVSATTLRDGSGKAMGAFSFFTDLSERTAMEERLRDALAGAEEANRAKSAFLANMSHEIRTPMNAILGMTSLVLETALSQEQRELLEMVDASGKKLMTLLNDILDLSRIEAGKLSLAREPFSLRKTLDQVLRPLALSARQKDLFFTMDVDPELGDRFLGDANRLSQVLLNLCSNALKFTSRGGISVDVRSEDPKRPGLIRFSVTDTGVGIREDQKEKLFGYFSQLDQSRSKQFEGTGLGLAISRELVTAMNGRIWVESREGQGSTFKFTVLLELSEGQFAEKQGEEKDPPFRPAGRARRILLAEDNPVNAVFAERVLTSAGHAVVRASSGQEALDILLGKGPFDLVLMDVQMPGMDGLEAVKRIREGEQEGEERLPVAALTAYALGEDRDLCLAAGMDDCITKPVSRDALLAAVERLTSRGGEGEG</sequence>
<proteinExistence type="predicted"/>
<evidence type="ECO:0000313" key="13">
    <source>
        <dbReference type="EMBL" id="MPM11770.1"/>
    </source>
</evidence>
<dbReference type="Gene3D" id="3.30.450.20">
    <property type="entry name" value="PAS domain"/>
    <property type="match status" value="4"/>
</dbReference>
<gene>
    <name evidence="13" type="primary">rcsC_140</name>
    <name evidence="13" type="ORF">SDC9_58121</name>
</gene>
<comment type="caution">
    <text evidence="13">The sequence shown here is derived from an EMBL/GenBank/DDBJ whole genome shotgun (WGS) entry which is preliminary data.</text>
</comment>
<evidence type="ECO:0000256" key="7">
    <source>
        <dbReference type="ARBA" id="ARBA00022840"/>
    </source>
</evidence>
<reference evidence="13" key="1">
    <citation type="submission" date="2019-08" db="EMBL/GenBank/DDBJ databases">
        <authorList>
            <person name="Kucharzyk K."/>
            <person name="Murdoch R.W."/>
            <person name="Higgins S."/>
            <person name="Loffler F."/>
        </authorList>
    </citation>
    <scope>NUCLEOTIDE SEQUENCE</scope>
</reference>
<evidence type="ECO:0000256" key="1">
    <source>
        <dbReference type="ARBA" id="ARBA00000085"/>
    </source>
</evidence>
<dbReference type="InterPro" id="IPR011006">
    <property type="entry name" value="CheY-like_superfamily"/>
</dbReference>
<accession>A0A644X6H9</accession>
<dbReference type="Pfam" id="PF13426">
    <property type="entry name" value="PAS_9"/>
    <property type="match status" value="1"/>
</dbReference>
<dbReference type="CDD" id="cd17546">
    <property type="entry name" value="REC_hyHK_CKI1_RcsC-like"/>
    <property type="match status" value="1"/>
</dbReference>
<dbReference type="PROSITE" id="PS50110">
    <property type="entry name" value="RESPONSE_REGULATORY"/>
    <property type="match status" value="1"/>
</dbReference>
<feature type="domain" description="PAS" evidence="11">
    <location>
        <begin position="389"/>
        <end position="458"/>
    </location>
</feature>
<dbReference type="Pfam" id="PF00512">
    <property type="entry name" value="HisKA"/>
    <property type="match status" value="1"/>
</dbReference>
<dbReference type="InterPro" id="IPR003661">
    <property type="entry name" value="HisK_dim/P_dom"/>
</dbReference>
<evidence type="ECO:0000256" key="2">
    <source>
        <dbReference type="ARBA" id="ARBA00012438"/>
    </source>
</evidence>
<keyword evidence="5" id="KW-0547">Nucleotide-binding</keyword>
<dbReference type="CDD" id="cd00082">
    <property type="entry name" value="HisKA"/>
    <property type="match status" value="1"/>
</dbReference>
<keyword evidence="3" id="KW-0597">Phosphoprotein</keyword>
<dbReference type="PROSITE" id="PS50112">
    <property type="entry name" value="PAS"/>
    <property type="match status" value="2"/>
</dbReference>
<dbReference type="PANTHER" id="PTHR45339">
    <property type="entry name" value="HYBRID SIGNAL TRANSDUCTION HISTIDINE KINASE J"/>
    <property type="match status" value="1"/>
</dbReference>
<dbReference type="SMART" id="SM00448">
    <property type="entry name" value="REC"/>
    <property type="match status" value="1"/>
</dbReference>
<feature type="domain" description="Histidine kinase" evidence="9">
    <location>
        <begin position="530"/>
        <end position="750"/>
    </location>
</feature>
<dbReference type="PRINTS" id="PR00344">
    <property type="entry name" value="BCTRLSENSOR"/>
</dbReference>
<protein>
    <recommendedName>
        <fullName evidence="2">histidine kinase</fullName>
        <ecNumber evidence="2">2.7.13.3</ecNumber>
    </recommendedName>
</protein>
<comment type="catalytic activity">
    <reaction evidence="1">
        <text>ATP + protein L-histidine = ADP + protein N-phospho-L-histidine.</text>
        <dbReference type="EC" id="2.7.13.3"/>
    </reaction>
</comment>
<dbReference type="NCBIfam" id="TIGR00229">
    <property type="entry name" value="sensory_box"/>
    <property type="match status" value="2"/>
</dbReference>
<evidence type="ECO:0000259" key="10">
    <source>
        <dbReference type="PROSITE" id="PS50110"/>
    </source>
</evidence>
<evidence type="ECO:0000259" key="11">
    <source>
        <dbReference type="PROSITE" id="PS50112"/>
    </source>
</evidence>
<dbReference type="FunFam" id="3.30.565.10:FF:000010">
    <property type="entry name" value="Sensor histidine kinase RcsC"/>
    <property type="match status" value="1"/>
</dbReference>
<dbReference type="FunFam" id="1.10.287.130:FF:000002">
    <property type="entry name" value="Two-component osmosensing histidine kinase"/>
    <property type="match status" value="1"/>
</dbReference>
<dbReference type="Pfam" id="PF08447">
    <property type="entry name" value="PAS_3"/>
    <property type="match status" value="1"/>
</dbReference>
<feature type="domain" description="PAS" evidence="11">
    <location>
        <begin position="261"/>
        <end position="334"/>
    </location>
</feature>
<dbReference type="InterPro" id="IPR001789">
    <property type="entry name" value="Sig_transdc_resp-reg_receiver"/>
</dbReference>
<name>A0A644X6H9_9ZZZZ</name>
<dbReference type="EC" id="2.7.13.3" evidence="2"/>
<evidence type="ECO:0000256" key="3">
    <source>
        <dbReference type="ARBA" id="ARBA00022553"/>
    </source>
</evidence>
<dbReference type="AlphaFoldDB" id="A0A644X6H9"/>
<dbReference type="InterPro" id="IPR001610">
    <property type="entry name" value="PAC"/>
</dbReference>
<feature type="domain" description="PAC" evidence="12">
    <location>
        <begin position="214"/>
        <end position="267"/>
    </location>
</feature>
<dbReference type="InterPro" id="IPR003594">
    <property type="entry name" value="HATPase_dom"/>
</dbReference>
<dbReference type="SUPFAM" id="SSF55785">
    <property type="entry name" value="PYP-like sensor domain (PAS domain)"/>
    <property type="match status" value="3"/>
</dbReference>
<feature type="domain" description="Response regulatory" evidence="10">
    <location>
        <begin position="775"/>
        <end position="894"/>
    </location>
</feature>
<dbReference type="SMART" id="SM00091">
    <property type="entry name" value="PAS"/>
    <property type="match status" value="2"/>
</dbReference>
<dbReference type="InterPro" id="IPR000014">
    <property type="entry name" value="PAS"/>
</dbReference>
<dbReference type="CDD" id="cd00130">
    <property type="entry name" value="PAS"/>
    <property type="match status" value="2"/>
</dbReference>
<evidence type="ECO:0000256" key="4">
    <source>
        <dbReference type="ARBA" id="ARBA00022679"/>
    </source>
</evidence>
<evidence type="ECO:0000256" key="8">
    <source>
        <dbReference type="ARBA" id="ARBA00023012"/>
    </source>
</evidence>
<evidence type="ECO:0000259" key="9">
    <source>
        <dbReference type="PROSITE" id="PS50109"/>
    </source>
</evidence>
<dbReference type="Pfam" id="PF02518">
    <property type="entry name" value="HATPase_c"/>
    <property type="match status" value="1"/>
</dbReference>
<dbReference type="InterPro" id="IPR035965">
    <property type="entry name" value="PAS-like_dom_sf"/>
</dbReference>
<keyword evidence="8" id="KW-0902">Two-component regulatory system</keyword>
<keyword evidence="6 13" id="KW-0418">Kinase</keyword>